<evidence type="ECO:0000313" key="2">
    <source>
        <dbReference type="EMBL" id="CAH2238053.1"/>
    </source>
</evidence>
<sequence length="102" mass="11095">MSSATRLVWAGVLLSLATAAAGIKCWQCGQYSDGVGSITPCNNRSAARLNQCPPDAKYCIVSTLAGHPFSLEMRLRIPSGNQLVVNWWTSNAFDNSYIFLHC</sequence>
<evidence type="ECO:0000256" key="1">
    <source>
        <dbReference type="SAM" id="SignalP"/>
    </source>
</evidence>
<feature type="signal peptide" evidence="1">
    <location>
        <begin position="1"/>
        <end position="22"/>
    </location>
</feature>
<keyword evidence="3" id="KW-1185">Reference proteome</keyword>
<proteinExistence type="predicted"/>
<gene>
    <name evidence="2" type="primary">jg21665</name>
    <name evidence="2" type="ORF">PAEG_LOCUS15207</name>
</gene>
<dbReference type="Proteomes" id="UP000838756">
    <property type="component" value="Unassembled WGS sequence"/>
</dbReference>
<name>A0A8S4RMM3_9NEOP</name>
<protein>
    <submittedName>
        <fullName evidence="2">Jg21665 protein</fullName>
    </submittedName>
</protein>
<dbReference type="AlphaFoldDB" id="A0A8S4RMM3"/>
<evidence type="ECO:0000313" key="3">
    <source>
        <dbReference type="Proteomes" id="UP000838756"/>
    </source>
</evidence>
<feature type="chain" id="PRO_5035825175" evidence="1">
    <location>
        <begin position="23"/>
        <end position="102"/>
    </location>
</feature>
<comment type="caution">
    <text evidence="2">The sequence shown here is derived from an EMBL/GenBank/DDBJ whole genome shotgun (WGS) entry which is preliminary data.</text>
</comment>
<organism evidence="2 3">
    <name type="scientific">Pararge aegeria aegeria</name>
    <dbReference type="NCBI Taxonomy" id="348720"/>
    <lineage>
        <taxon>Eukaryota</taxon>
        <taxon>Metazoa</taxon>
        <taxon>Ecdysozoa</taxon>
        <taxon>Arthropoda</taxon>
        <taxon>Hexapoda</taxon>
        <taxon>Insecta</taxon>
        <taxon>Pterygota</taxon>
        <taxon>Neoptera</taxon>
        <taxon>Endopterygota</taxon>
        <taxon>Lepidoptera</taxon>
        <taxon>Glossata</taxon>
        <taxon>Ditrysia</taxon>
        <taxon>Papilionoidea</taxon>
        <taxon>Nymphalidae</taxon>
        <taxon>Satyrinae</taxon>
        <taxon>Satyrini</taxon>
        <taxon>Parargina</taxon>
        <taxon>Pararge</taxon>
    </lineage>
</organism>
<dbReference type="EMBL" id="CAKXAJ010025316">
    <property type="protein sequence ID" value="CAH2238053.1"/>
    <property type="molecule type" value="Genomic_DNA"/>
</dbReference>
<dbReference type="OrthoDB" id="8188927at2759"/>
<keyword evidence="1" id="KW-0732">Signal</keyword>
<reference evidence="2" key="1">
    <citation type="submission" date="2022-03" db="EMBL/GenBank/DDBJ databases">
        <authorList>
            <person name="Lindestad O."/>
        </authorList>
    </citation>
    <scope>NUCLEOTIDE SEQUENCE</scope>
</reference>
<accession>A0A8S4RMM3</accession>